<dbReference type="InterPro" id="IPR005720">
    <property type="entry name" value="Dihydroorotate_DH_cat"/>
</dbReference>
<dbReference type="GO" id="GO:0044205">
    <property type="term" value="P:'de novo' UMP biosynthetic process"/>
    <property type="evidence" value="ECO:0007669"/>
    <property type="project" value="UniProtKB-UniPathway"/>
</dbReference>
<evidence type="ECO:0000256" key="5">
    <source>
        <dbReference type="ARBA" id="ARBA00022643"/>
    </source>
</evidence>
<evidence type="ECO:0000259" key="10">
    <source>
        <dbReference type="PROSITE" id="PS51379"/>
    </source>
</evidence>
<dbReference type="GO" id="GO:0004152">
    <property type="term" value="F:dihydroorotate dehydrogenase activity"/>
    <property type="evidence" value="ECO:0007669"/>
    <property type="project" value="UniProtKB-ARBA"/>
</dbReference>
<keyword evidence="5" id="KW-0288">FMN</keyword>
<reference evidence="11 12" key="1">
    <citation type="submission" date="2014-01" db="EMBL/GenBank/DDBJ databases">
        <title>Comparative genomics of Petrotoga.</title>
        <authorList>
            <person name="Chow K."/>
            <person name="Charchuk R."/>
            <person name="Nesbo C.L."/>
        </authorList>
    </citation>
    <scope>NUCLEOTIDE SEQUENCE [LARGE SCALE GENOMIC DNA]</scope>
    <source>
        <strain evidence="11 12">DSM 16923</strain>
    </source>
</reference>
<dbReference type="InterPro" id="IPR050074">
    <property type="entry name" value="DHO_dehydrogenase"/>
</dbReference>
<dbReference type="PANTHER" id="PTHR48109">
    <property type="entry name" value="DIHYDROOROTATE DEHYDROGENASE (QUINONE), MITOCHONDRIAL-RELATED"/>
    <property type="match status" value="1"/>
</dbReference>
<dbReference type="InterPro" id="IPR017896">
    <property type="entry name" value="4Fe4S_Fe-S-bd"/>
</dbReference>
<evidence type="ECO:0000256" key="2">
    <source>
        <dbReference type="ARBA" id="ARBA00004725"/>
    </source>
</evidence>
<dbReference type="GO" id="GO:0005737">
    <property type="term" value="C:cytoplasm"/>
    <property type="evidence" value="ECO:0007669"/>
    <property type="project" value="InterPro"/>
</dbReference>
<comment type="caution">
    <text evidence="11">The sequence shown here is derived from an EMBL/GenBank/DDBJ whole genome shotgun (WGS) entry which is preliminary data.</text>
</comment>
<dbReference type="RefSeq" id="WP_103898994.1">
    <property type="nucleotide sequence ID" value="NZ_JALY01000223.1"/>
</dbReference>
<keyword evidence="12" id="KW-1185">Reference proteome</keyword>
<comment type="pathway">
    <text evidence="2">Pyrimidine metabolism; UMP biosynthesis via de novo pathway.</text>
</comment>
<accession>A0A2S5EE14</accession>
<dbReference type="Gene3D" id="2.30.26.10">
    <property type="entry name" value="Dihydroorotate Dehydrogenase A, chain A, domain 2"/>
    <property type="match status" value="1"/>
</dbReference>
<dbReference type="SUPFAM" id="SSF51395">
    <property type="entry name" value="FMN-linked oxidoreductases"/>
    <property type="match status" value="1"/>
</dbReference>
<dbReference type="PROSITE" id="PS00912">
    <property type="entry name" value="DHODEHASE_2"/>
    <property type="match status" value="1"/>
</dbReference>
<dbReference type="InterPro" id="IPR023359">
    <property type="entry name" value="Dihydro_DH_chainA_dom2"/>
</dbReference>
<evidence type="ECO:0000256" key="8">
    <source>
        <dbReference type="ARBA" id="ARBA00030119"/>
    </source>
</evidence>
<keyword evidence="7" id="KW-0560">Oxidoreductase</keyword>
<evidence type="ECO:0000256" key="3">
    <source>
        <dbReference type="ARBA" id="ARBA00010804"/>
    </source>
</evidence>
<dbReference type="PANTHER" id="PTHR48109:SF1">
    <property type="entry name" value="DIHYDROOROTATE DEHYDROGENASE (FUMARATE)"/>
    <property type="match status" value="1"/>
</dbReference>
<keyword evidence="6" id="KW-0665">Pyrimidine biosynthesis</keyword>
<dbReference type="Gene3D" id="3.30.70.20">
    <property type="match status" value="2"/>
</dbReference>
<evidence type="ECO:0000256" key="9">
    <source>
        <dbReference type="ARBA" id="ARBA00032722"/>
    </source>
</evidence>
<dbReference type="AlphaFoldDB" id="A0A2S5EE14"/>
<name>A0A2S5EE14_9BACT</name>
<sequence length="361" mass="38856">MANISVNLLRMLLKNPVMPAAGPPIRNGEAAHRAKEGGAGAIVTKTVSVEAAKVPKPNMAQVKGGFINTELWSELPLEKWIEKEYPKVVETGLPVIIGVGYTAEEIREVIPRIEKFADCFELSTHYLGSDPTPMINSIKAAKESTNLPVMVKLSPQIDIPTFSKEAEKAGADGIVLINSFGPTLDIDLETGRALLGSKNGYGWLSGQAIFPLALKSVFEAVKSVNIPVIGVGGISTAKEAIKMIMAGAQAVQVCTAAILNGPQIYGKISKGIEEFLDSHGYNSLDEIRGIAQQNIIDHPRYELVIPKVDDEKCTECGLCLKSCVYDAIHLVKSLHSVRIDEDKCEGCGLCVSRCNFNALTI</sequence>
<dbReference type="GO" id="GO:0006207">
    <property type="term" value="P:'de novo' pyrimidine nucleobase biosynthetic process"/>
    <property type="evidence" value="ECO:0007669"/>
    <property type="project" value="InterPro"/>
</dbReference>
<dbReference type="Proteomes" id="UP000236950">
    <property type="component" value="Unassembled WGS sequence"/>
</dbReference>
<comment type="cofactor">
    <cofactor evidence="1">
        <name>FMN</name>
        <dbReference type="ChEBI" id="CHEBI:58210"/>
    </cofactor>
</comment>
<evidence type="ECO:0000256" key="6">
    <source>
        <dbReference type="ARBA" id="ARBA00022975"/>
    </source>
</evidence>
<keyword evidence="4" id="KW-0285">Flavoprotein</keyword>
<feature type="domain" description="4Fe-4S ferredoxin-type" evidence="10">
    <location>
        <begin position="304"/>
        <end position="333"/>
    </location>
</feature>
<proteinExistence type="inferred from homology"/>
<evidence type="ECO:0000256" key="4">
    <source>
        <dbReference type="ARBA" id="ARBA00022630"/>
    </source>
</evidence>
<evidence type="ECO:0000256" key="1">
    <source>
        <dbReference type="ARBA" id="ARBA00001917"/>
    </source>
</evidence>
<dbReference type="Pfam" id="PF14697">
    <property type="entry name" value="Fer4_21"/>
    <property type="match status" value="1"/>
</dbReference>
<dbReference type="InterPro" id="IPR013785">
    <property type="entry name" value="Aldolase_TIM"/>
</dbReference>
<feature type="domain" description="4Fe-4S ferredoxin-type" evidence="10">
    <location>
        <begin position="335"/>
        <end position="361"/>
    </location>
</feature>
<dbReference type="Pfam" id="PF01180">
    <property type="entry name" value="DHO_dh"/>
    <property type="match status" value="1"/>
</dbReference>
<dbReference type="EMBL" id="JALY01000223">
    <property type="protein sequence ID" value="POZ91238.1"/>
    <property type="molecule type" value="Genomic_DNA"/>
</dbReference>
<organism evidence="11 12">
    <name type="scientific">Petrotoga halophila DSM 16923</name>
    <dbReference type="NCBI Taxonomy" id="1122953"/>
    <lineage>
        <taxon>Bacteria</taxon>
        <taxon>Thermotogati</taxon>
        <taxon>Thermotogota</taxon>
        <taxon>Thermotogae</taxon>
        <taxon>Petrotogales</taxon>
        <taxon>Petrotogaceae</taxon>
        <taxon>Petrotoga</taxon>
    </lineage>
</organism>
<dbReference type="PROSITE" id="PS51379">
    <property type="entry name" value="4FE4S_FER_2"/>
    <property type="match status" value="2"/>
</dbReference>
<protein>
    <recommendedName>
        <fullName evidence="9">Dihydrothymine dehydrogenase</fullName>
    </recommendedName>
    <alternativeName>
        <fullName evidence="8">Dihydrouracil dehydrogenase</fullName>
    </alternativeName>
</protein>
<dbReference type="SUPFAM" id="SSF54862">
    <property type="entry name" value="4Fe-4S ferredoxins"/>
    <property type="match status" value="1"/>
</dbReference>
<dbReference type="Gene3D" id="3.20.20.70">
    <property type="entry name" value="Aldolase class I"/>
    <property type="match status" value="1"/>
</dbReference>
<comment type="similarity">
    <text evidence="3">Belongs to the dihydropyrimidine dehydrogenase family.</text>
</comment>
<evidence type="ECO:0000313" key="11">
    <source>
        <dbReference type="EMBL" id="POZ91238.1"/>
    </source>
</evidence>
<dbReference type="InterPro" id="IPR001295">
    <property type="entry name" value="Dihydroorotate_DH_CS"/>
</dbReference>
<evidence type="ECO:0000256" key="7">
    <source>
        <dbReference type="ARBA" id="ARBA00023002"/>
    </source>
</evidence>
<gene>
    <name evidence="11" type="ORF">AA81_10635</name>
</gene>
<dbReference type="UniPathway" id="UPA00070"/>
<evidence type="ECO:0000313" key="12">
    <source>
        <dbReference type="Proteomes" id="UP000236950"/>
    </source>
</evidence>